<dbReference type="Proteomes" id="UP000478208">
    <property type="component" value="Unassembled WGS sequence"/>
</dbReference>
<feature type="non-terminal residue" evidence="1">
    <location>
        <position position="1"/>
    </location>
</feature>
<dbReference type="RefSeq" id="WP_157364981.1">
    <property type="nucleotide sequence ID" value="NZ_WOWS01000035.1"/>
</dbReference>
<feature type="non-terminal residue" evidence="1">
    <location>
        <position position="98"/>
    </location>
</feature>
<dbReference type="InterPro" id="IPR032567">
    <property type="entry name" value="RTL1-rel"/>
</dbReference>
<evidence type="ECO:0008006" key="3">
    <source>
        <dbReference type="Google" id="ProtNLM"/>
    </source>
</evidence>
<keyword evidence="2" id="KW-1185">Reference proteome</keyword>
<protein>
    <recommendedName>
        <fullName evidence="3">RVP_2 domain-containing protein</fullName>
    </recommendedName>
</protein>
<dbReference type="InterPro" id="IPR021109">
    <property type="entry name" value="Peptidase_aspartic_dom_sf"/>
</dbReference>
<dbReference type="PANTHER" id="PTHR15503:SF45">
    <property type="entry name" value="RNA-DIRECTED DNA POLYMERASE HOMOLOG"/>
    <property type="match status" value="1"/>
</dbReference>
<proteinExistence type="predicted"/>
<dbReference type="Pfam" id="PF08284">
    <property type="entry name" value="RVP_2"/>
    <property type="match status" value="1"/>
</dbReference>
<gene>
    <name evidence="1" type="ORF">GN138_15905</name>
</gene>
<dbReference type="PANTHER" id="PTHR15503">
    <property type="entry name" value="LDOC1 RELATED"/>
    <property type="match status" value="1"/>
</dbReference>
<organism evidence="1 2">
    <name type="scientific">Winogradskyella endarachnes</name>
    <dbReference type="NCBI Taxonomy" id="2681965"/>
    <lineage>
        <taxon>Bacteria</taxon>
        <taxon>Pseudomonadati</taxon>
        <taxon>Bacteroidota</taxon>
        <taxon>Flavobacteriia</taxon>
        <taxon>Flavobacteriales</taxon>
        <taxon>Flavobacteriaceae</taxon>
        <taxon>Winogradskyella</taxon>
    </lineage>
</organism>
<accession>A0A6L6UGK1</accession>
<dbReference type="EMBL" id="WOWS01000035">
    <property type="protein sequence ID" value="MUU79927.1"/>
    <property type="molecule type" value="Genomic_DNA"/>
</dbReference>
<reference evidence="1 2" key="1">
    <citation type="submission" date="2019-12" db="EMBL/GenBank/DDBJ databases">
        <authorList>
            <person name="Li J."/>
        </authorList>
    </citation>
    <scope>NUCLEOTIDE SEQUENCE [LARGE SCALE GENOMIC DNA]</scope>
    <source>
        <strain evidence="1 2">HL2-2</strain>
    </source>
</reference>
<evidence type="ECO:0000313" key="1">
    <source>
        <dbReference type="EMBL" id="MUU79927.1"/>
    </source>
</evidence>
<dbReference type="AlphaFoldDB" id="A0A6L6UGK1"/>
<dbReference type="Gene3D" id="2.40.70.10">
    <property type="entry name" value="Acid Proteases"/>
    <property type="match status" value="1"/>
</dbReference>
<name>A0A6L6UGK1_9FLAO</name>
<sequence>LSVETPLGETFITSTVYKSCLIQVGTITLPVDLISLKILAFDVILGIDWLTTHHAKIDCFRKVVSFHIPKQPIVRIQATKLLKSITVISSHKAIRLLK</sequence>
<evidence type="ECO:0000313" key="2">
    <source>
        <dbReference type="Proteomes" id="UP000478208"/>
    </source>
</evidence>
<comment type="caution">
    <text evidence="1">The sequence shown here is derived from an EMBL/GenBank/DDBJ whole genome shotgun (WGS) entry which is preliminary data.</text>
</comment>